<proteinExistence type="predicted"/>
<evidence type="ECO:0000313" key="2">
    <source>
        <dbReference type="EMBL" id="ACC80725.1"/>
    </source>
</evidence>
<dbReference type="EnsemblBacteria" id="ACC80725">
    <property type="protein sequence ID" value="ACC80725"/>
    <property type="gene ID" value="Npun_F2108"/>
</dbReference>
<keyword evidence="3" id="KW-1185">Reference proteome</keyword>
<protein>
    <submittedName>
        <fullName evidence="2">Uncharacterized protein</fullName>
    </submittedName>
</protein>
<feature type="transmembrane region" description="Helical" evidence="1">
    <location>
        <begin position="12"/>
        <end position="35"/>
    </location>
</feature>
<accession>B2J625</accession>
<organism evidence="2 3">
    <name type="scientific">Nostoc punctiforme (strain ATCC 29133 / PCC 73102)</name>
    <dbReference type="NCBI Taxonomy" id="63737"/>
    <lineage>
        <taxon>Bacteria</taxon>
        <taxon>Bacillati</taxon>
        <taxon>Cyanobacteriota</taxon>
        <taxon>Cyanophyceae</taxon>
        <taxon>Nostocales</taxon>
        <taxon>Nostocaceae</taxon>
        <taxon>Nostoc</taxon>
    </lineage>
</organism>
<reference evidence="2 3" key="2">
    <citation type="journal article" date="2013" name="Plant Physiol.">
        <title>A Nostoc punctiforme Sugar Transporter Necessary to Establish a Cyanobacterium-Plant Symbiosis.</title>
        <authorList>
            <person name="Ekman M."/>
            <person name="Picossi S."/>
            <person name="Campbell E.L."/>
            <person name="Meeks J.C."/>
            <person name="Flores E."/>
        </authorList>
    </citation>
    <scope>NUCLEOTIDE SEQUENCE [LARGE SCALE GENOMIC DNA]</scope>
    <source>
        <strain evidence="3">ATCC 29133 / PCC 73102</strain>
    </source>
</reference>
<dbReference type="KEGG" id="npu:Npun_F2108"/>
<dbReference type="InterPro" id="IPR036673">
    <property type="entry name" value="Cyanovirin-N_sf"/>
</dbReference>
<keyword evidence="1" id="KW-0472">Membrane</keyword>
<sequence>MATITTTNLEQFYFRIITVFGLTLLIATVASPAFARSATCRKRDGTEKKTGIILRGINNRNRLLVDDGGNSPASFQASCYSAAVIGDELLANCLKINRTEAVFNKIKIQGIRNENGSLKY</sequence>
<evidence type="ECO:0000256" key="1">
    <source>
        <dbReference type="SAM" id="Phobius"/>
    </source>
</evidence>
<reference evidence="3" key="1">
    <citation type="submission" date="2008-04" db="EMBL/GenBank/DDBJ databases">
        <title>Complete sequence of chromosome of Nostoc punctiforme ATCC 29133.</title>
        <authorList>
            <consortium name="US DOE Joint Genome Institute"/>
            <person name="Copeland A."/>
            <person name="Lucas S."/>
            <person name="Lapidus A."/>
            <person name="Glavina del Rio T."/>
            <person name="Dalin E."/>
            <person name="Tice H."/>
            <person name="Pitluck S."/>
            <person name="Chain P."/>
            <person name="Malfatti S."/>
            <person name="Shin M."/>
            <person name="Vergez L."/>
            <person name="Schmutz J."/>
            <person name="Larimer F."/>
            <person name="Land M."/>
            <person name="Hauser L."/>
            <person name="Kyrpides N."/>
            <person name="Kim E."/>
            <person name="Meeks J.C."/>
            <person name="Elhai J."/>
            <person name="Campbell E.L."/>
            <person name="Thiel T."/>
            <person name="Longmire J."/>
            <person name="Potts M."/>
            <person name="Atlas R."/>
        </authorList>
    </citation>
    <scope>NUCLEOTIDE SEQUENCE [LARGE SCALE GENOMIC DNA]</scope>
    <source>
        <strain evidence="3">ATCC 29133 / PCC 73102</strain>
    </source>
</reference>
<dbReference type="Proteomes" id="UP000001191">
    <property type="component" value="Chromosome"/>
</dbReference>
<dbReference type="Gene3D" id="2.30.60.10">
    <property type="entry name" value="Cyanovirin-N"/>
    <property type="match status" value="1"/>
</dbReference>
<gene>
    <name evidence="2" type="ordered locus">Npun_F2108</name>
</gene>
<evidence type="ECO:0000313" key="3">
    <source>
        <dbReference type="Proteomes" id="UP000001191"/>
    </source>
</evidence>
<dbReference type="HOGENOM" id="CLU_2047258_0_0_3"/>
<keyword evidence="1" id="KW-1133">Transmembrane helix</keyword>
<keyword evidence="1" id="KW-0812">Transmembrane</keyword>
<name>B2J625_NOSP7</name>
<dbReference type="OrthoDB" id="516232at2"/>
<dbReference type="RefSeq" id="WP_012408728.1">
    <property type="nucleotide sequence ID" value="NC_010628.1"/>
</dbReference>
<dbReference type="EMBL" id="CP001037">
    <property type="protein sequence ID" value="ACC80725.1"/>
    <property type="molecule type" value="Genomic_DNA"/>
</dbReference>
<dbReference type="AlphaFoldDB" id="B2J625"/>